<accession>A0A975F161</accession>
<gene>
    <name evidence="3" type="ORF">HRI96_09780</name>
</gene>
<proteinExistence type="predicted"/>
<dbReference type="GO" id="GO:0005524">
    <property type="term" value="F:ATP binding"/>
    <property type="evidence" value="ECO:0007669"/>
    <property type="project" value="InterPro"/>
</dbReference>
<dbReference type="PANTHER" id="PTHR34704">
    <property type="entry name" value="ATPASE"/>
    <property type="match status" value="1"/>
</dbReference>
<protein>
    <submittedName>
        <fullName evidence="3">AAA family ATPase</fullName>
    </submittedName>
</protein>
<evidence type="ECO:0000259" key="1">
    <source>
        <dbReference type="Pfam" id="PF01637"/>
    </source>
</evidence>
<evidence type="ECO:0000313" key="3">
    <source>
        <dbReference type="EMBL" id="QTQ12457.1"/>
    </source>
</evidence>
<dbReference type="InterPro" id="IPR011579">
    <property type="entry name" value="ATPase_dom"/>
</dbReference>
<evidence type="ECO:0000313" key="4">
    <source>
        <dbReference type="Proteomes" id="UP000671995"/>
    </source>
</evidence>
<dbReference type="Pfam" id="PF03008">
    <property type="entry name" value="DUF234"/>
    <property type="match status" value="1"/>
</dbReference>
<organism evidence="3 4">
    <name type="scientific">Treponema parvum</name>
    <dbReference type="NCBI Taxonomy" id="138851"/>
    <lineage>
        <taxon>Bacteria</taxon>
        <taxon>Pseudomonadati</taxon>
        <taxon>Spirochaetota</taxon>
        <taxon>Spirochaetia</taxon>
        <taxon>Spirochaetales</taxon>
        <taxon>Treponemataceae</taxon>
        <taxon>Treponema</taxon>
    </lineage>
</organism>
<evidence type="ECO:0000259" key="2">
    <source>
        <dbReference type="Pfam" id="PF03008"/>
    </source>
</evidence>
<dbReference type="SUPFAM" id="SSF52540">
    <property type="entry name" value="P-loop containing nucleoside triphosphate hydrolases"/>
    <property type="match status" value="1"/>
</dbReference>
<feature type="domain" description="DUF234" evidence="2">
    <location>
        <begin position="318"/>
        <end position="403"/>
    </location>
</feature>
<dbReference type="EMBL" id="CP054257">
    <property type="protein sequence ID" value="QTQ12457.1"/>
    <property type="molecule type" value="Genomic_DNA"/>
</dbReference>
<dbReference type="Proteomes" id="UP000671995">
    <property type="component" value="Chromosome"/>
</dbReference>
<dbReference type="RefSeq" id="WP_210117169.1">
    <property type="nucleotide sequence ID" value="NZ_CP054257.1"/>
</dbReference>
<feature type="domain" description="ATPase" evidence="1">
    <location>
        <begin position="4"/>
        <end position="209"/>
    </location>
</feature>
<dbReference type="PANTHER" id="PTHR34704:SF1">
    <property type="entry name" value="ATPASE"/>
    <property type="match status" value="1"/>
</dbReference>
<dbReference type="InterPro" id="IPR027417">
    <property type="entry name" value="P-loop_NTPase"/>
</dbReference>
<dbReference type="AlphaFoldDB" id="A0A975F161"/>
<dbReference type="InterPro" id="IPR004256">
    <property type="entry name" value="DUF234"/>
</dbReference>
<reference evidence="3" key="1">
    <citation type="submission" date="2020-05" db="EMBL/GenBank/DDBJ databases">
        <authorList>
            <person name="Zeng H."/>
            <person name="Chan Y.K."/>
            <person name="Watt R.M."/>
        </authorList>
    </citation>
    <scope>NUCLEOTIDE SEQUENCE</scope>
    <source>
        <strain evidence="3">ATCC 700773</strain>
    </source>
</reference>
<dbReference type="Gene3D" id="3.40.50.300">
    <property type="entry name" value="P-loop containing nucleotide triphosphate hydrolases"/>
    <property type="match status" value="1"/>
</dbReference>
<name>A0A975F161_9SPIR</name>
<reference evidence="3" key="2">
    <citation type="journal article" date="2021" name="Microbiol. Resour. Announc.">
        <title>Complete Genome Sequences of Three Human Oral Treponema parvum Isolates.</title>
        <authorList>
            <person name="Zeng H."/>
            <person name="Watt R.M."/>
        </authorList>
    </citation>
    <scope>NUCLEOTIDE SEQUENCE</scope>
    <source>
        <strain evidence="3">ATCC 700773</strain>
    </source>
</reference>
<sequence>MSKFYDRKKELALLGQIERNSSSSAAFTVMTGRRRIGKTALLKKFLERKKSCYLFTTRNSESLLCRQWQKELEEKIGLKIFGNIYKLADLFEQIMLFSTQRHFILVIDEFQDLKSINPAFFSEMQNIWDSNKDNSKINLIVCGSVYSMMIKIFEDSKEPLFGRATAKINLRPFTPSVCKEILKAYNPDFNNEDLLCLYMLSGGVAKYMMLLMDSGSTTKEKMIDYVTGVTSPFLIDGKDVLINEMGKDYGIYFSILSLISNGMTAQNEIDSIIQKNTGAYLSNLYKVYDVIRPIKPLYSKAESRNVRWQITDSYLRFYFRFIYSNQNLVELGQYDVLKTVILRDYETFTGKTLEQYFTEKIKEETQLTLLGGWWDRKSQNEIDIIAANDLNKTCSIYEVKRKAEKINLKLLEEKGNVFKSNVPGYFIEFSGLSMENM</sequence>
<dbReference type="Pfam" id="PF01637">
    <property type="entry name" value="ATPase_2"/>
    <property type="match status" value="1"/>
</dbReference>